<dbReference type="Proteomes" id="UP000322983">
    <property type="component" value="Chromosome"/>
</dbReference>
<proteinExistence type="inferred from homology"/>
<dbReference type="PROSITE" id="PS01031">
    <property type="entry name" value="SHSP"/>
    <property type="match status" value="1"/>
</dbReference>
<evidence type="ECO:0000313" key="7">
    <source>
        <dbReference type="Proteomes" id="UP000322983"/>
    </source>
</evidence>
<accession>A0A510E693</accession>
<keyword evidence="7" id="KW-1185">Reference proteome</keyword>
<gene>
    <name evidence="5" type="ORF">IC006_2602</name>
    <name evidence="6" type="ORF">IC007_2616</name>
</gene>
<organism evidence="6 8">
    <name type="scientific">Sulfuracidifex tepidarius</name>
    <dbReference type="NCBI Taxonomy" id="1294262"/>
    <lineage>
        <taxon>Archaea</taxon>
        <taxon>Thermoproteota</taxon>
        <taxon>Thermoprotei</taxon>
        <taxon>Sulfolobales</taxon>
        <taxon>Sulfolobaceae</taxon>
        <taxon>Sulfuracidifex</taxon>
    </lineage>
</organism>
<evidence type="ECO:0000259" key="4">
    <source>
        <dbReference type="PROSITE" id="PS51203"/>
    </source>
</evidence>
<reference evidence="6 7" key="2">
    <citation type="journal article" date="2020" name="Int. J. Syst. Evol. Microbiol.">
        <title>Sulfuracidifex tepidarius gen. nov., sp. nov. and transfer of Sulfolobus metallicus Huber and Stetter 1992 to the genus Sulfuracidifex as Sulfuracidifex metallicus comb. nov.</title>
        <authorList>
            <person name="Itoh T."/>
            <person name="Miura T."/>
            <person name="Sakai H.D."/>
            <person name="Kato S."/>
            <person name="Ohkuma M."/>
            <person name="Takashina T."/>
        </authorList>
    </citation>
    <scope>NUCLEOTIDE SEQUENCE</scope>
    <source>
        <strain evidence="5 7">IC-006</strain>
        <strain evidence="6">IC-007</strain>
    </source>
</reference>
<reference evidence="8" key="1">
    <citation type="submission" date="2018-09" db="EMBL/GenBank/DDBJ databases">
        <title>Complete Genome Sequencing of Sulfolobus sp. JCM 16834.</title>
        <authorList>
            <person name="Kato S."/>
            <person name="Itoh T."/>
            <person name="Ohkuma M."/>
        </authorList>
    </citation>
    <scope>NUCLEOTIDE SEQUENCE [LARGE SCALE GENOMIC DNA]</scope>
    <source>
        <strain evidence="8">IC-007</strain>
    </source>
</reference>
<accession>A0A510DYJ9</accession>
<dbReference type="CDD" id="cd06464">
    <property type="entry name" value="ACD_sHsps-like"/>
    <property type="match status" value="1"/>
</dbReference>
<comment type="similarity">
    <text evidence="1 2">Belongs to the small heat shock protein (HSP20) family.</text>
</comment>
<feature type="domain" description="CS" evidence="4">
    <location>
        <begin position="101"/>
        <end position="192"/>
    </location>
</feature>
<dbReference type="EMBL" id="AP018929">
    <property type="protein sequence ID" value="BBG25267.1"/>
    <property type="molecule type" value="Genomic_DNA"/>
</dbReference>
<dbReference type="STRING" id="1294262.GCA_001316085_01496"/>
<feature type="domain" description="SHSP" evidence="3">
    <location>
        <begin position="96"/>
        <end position="194"/>
    </location>
</feature>
<evidence type="ECO:0000313" key="5">
    <source>
        <dbReference type="EMBL" id="BBG25267.1"/>
    </source>
</evidence>
<dbReference type="EMBL" id="AP018930">
    <property type="protein sequence ID" value="BBG28061.1"/>
    <property type="molecule type" value="Genomic_DNA"/>
</dbReference>
<name>A0A510E693_9CREN</name>
<dbReference type="SUPFAM" id="SSF49764">
    <property type="entry name" value="HSP20-like chaperones"/>
    <property type="match status" value="1"/>
</dbReference>
<dbReference type="NCBIfam" id="NF041800">
    <property type="entry name" value="Hsp20"/>
    <property type="match status" value="1"/>
</dbReference>
<evidence type="ECO:0000313" key="8">
    <source>
        <dbReference type="Proteomes" id="UP000325030"/>
    </source>
</evidence>
<dbReference type="Gene3D" id="2.60.40.790">
    <property type="match status" value="1"/>
</dbReference>
<dbReference type="Proteomes" id="UP000325030">
    <property type="component" value="Chromosome"/>
</dbReference>
<dbReference type="Pfam" id="PF00011">
    <property type="entry name" value="HSP20"/>
    <property type="match status" value="1"/>
</dbReference>
<keyword evidence="6" id="KW-0346">Stress response</keyword>
<sequence>MDISIFKIENFKSLQFNTISVINMPVKRRSIFDIMDEIMAEMDEEFRRLEREFMRGISKEPGENGPYIYGVKISVGPDGTPKIEEFGNVKKAQGRPIVSDQIEPLVDVLEKGEEVKVVAEVPGISKDDVKLKIVGQKLVLYTSDSAPKKYYAEVELPAEVDENSAKANYKNGIVEITLKKKNPKAMEGKEIKIE</sequence>
<dbReference type="PROSITE" id="PS51203">
    <property type="entry name" value="CS"/>
    <property type="match status" value="1"/>
</dbReference>
<evidence type="ECO:0000259" key="3">
    <source>
        <dbReference type="PROSITE" id="PS01031"/>
    </source>
</evidence>
<dbReference type="InterPro" id="IPR008978">
    <property type="entry name" value="HSP20-like_chaperone"/>
</dbReference>
<protein>
    <submittedName>
        <fullName evidence="6">Small heat shock protein HSP16.5</fullName>
    </submittedName>
</protein>
<dbReference type="InterPro" id="IPR002068">
    <property type="entry name" value="A-crystallin/Hsp20_dom"/>
</dbReference>
<evidence type="ECO:0000313" key="6">
    <source>
        <dbReference type="EMBL" id="BBG28061.1"/>
    </source>
</evidence>
<evidence type="ECO:0000256" key="1">
    <source>
        <dbReference type="PROSITE-ProRule" id="PRU00285"/>
    </source>
</evidence>
<dbReference type="InterPro" id="IPR007052">
    <property type="entry name" value="CS_dom"/>
</dbReference>
<dbReference type="AlphaFoldDB" id="A0A510E693"/>
<dbReference type="KEGG" id="step:IC006_2602"/>
<evidence type="ECO:0000256" key="2">
    <source>
        <dbReference type="RuleBase" id="RU003616"/>
    </source>
</evidence>